<protein>
    <recommendedName>
        <fullName evidence="3">Thymidylate kinase</fullName>
    </recommendedName>
</protein>
<dbReference type="EMBL" id="JAUOTP010000010">
    <property type="protein sequence ID" value="MDO6416437.1"/>
    <property type="molecule type" value="Genomic_DNA"/>
</dbReference>
<evidence type="ECO:0008006" key="3">
    <source>
        <dbReference type="Google" id="ProtNLM"/>
    </source>
</evidence>
<organism evidence="1 2">
    <name type="scientific">Sphingomonas natans</name>
    <dbReference type="NCBI Taxonomy" id="3063330"/>
    <lineage>
        <taxon>Bacteria</taxon>
        <taxon>Pseudomonadati</taxon>
        <taxon>Pseudomonadota</taxon>
        <taxon>Alphaproteobacteria</taxon>
        <taxon>Sphingomonadales</taxon>
        <taxon>Sphingomonadaceae</taxon>
        <taxon>Sphingomonas</taxon>
    </lineage>
</organism>
<evidence type="ECO:0000313" key="2">
    <source>
        <dbReference type="Proteomes" id="UP001169764"/>
    </source>
</evidence>
<reference evidence="1" key="1">
    <citation type="submission" date="2023-07" db="EMBL/GenBank/DDBJ databases">
        <authorList>
            <person name="Kim M."/>
        </authorList>
    </citation>
    <scope>NUCLEOTIDE SEQUENCE</scope>
    <source>
        <strain evidence="1">BIUV-7</strain>
    </source>
</reference>
<keyword evidence="2" id="KW-1185">Reference proteome</keyword>
<proteinExistence type="predicted"/>
<dbReference type="RefSeq" id="WP_303545973.1">
    <property type="nucleotide sequence ID" value="NZ_JAUOTP010000010.1"/>
</dbReference>
<name>A0ABT8YDL0_9SPHN</name>
<sequence>MILVVEGISASGKSSWCAEHAPDHMIAENGRLHAVPDRASDPAGAARFWAERNADRWQAALAMEGGQSYAVCDTDPLKLHYIWSLWQIGEAAERDWWLGLAATRQTVAEGRIGFADGYLVGTIEPEAARNRALADPTRRRRNFELHVRLQPALLAWYAALDAILPGRVRIDFPSEMPSIADQGGRYDLAAFDAMIEALPKPPIRPSR</sequence>
<dbReference type="Proteomes" id="UP001169764">
    <property type="component" value="Unassembled WGS sequence"/>
</dbReference>
<gene>
    <name evidence="1" type="ORF">Q4F19_18785</name>
</gene>
<evidence type="ECO:0000313" key="1">
    <source>
        <dbReference type="EMBL" id="MDO6416437.1"/>
    </source>
</evidence>
<accession>A0ABT8YDL0</accession>
<comment type="caution">
    <text evidence="1">The sequence shown here is derived from an EMBL/GenBank/DDBJ whole genome shotgun (WGS) entry which is preliminary data.</text>
</comment>